<keyword evidence="6 9" id="KW-0067">ATP-binding</keyword>
<dbReference type="CDD" id="cd06577">
    <property type="entry name" value="PASTA_pknB"/>
    <property type="match status" value="3"/>
</dbReference>
<dbReference type="CDD" id="cd14014">
    <property type="entry name" value="STKc_PknB_like"/>
    <property type="match status" value="1"/>
</dbReference>
<dbReference type="Pfam" id="PF03793">
    <property type="entry name" value="PASTA"/>
    <property type="match status" value="3"/>
</dbReference>
<dbReference type="STRING" id="52694.ACWI_19160"/>
<dbReference type="Pfam" id="PF00069">
    <property type="entry name" value="Pkinase"/>
    <property type="match status" value="1"/>
</dbReference>
<dbReference type="FunFam" id="3.30.200.20:FF:000035">
    <property type="entry name" value="Serine/threonine protein kinase Stk1"/>
    <property type="match status" value="1"/>
</dbReference>
<evidence type="ECO:0000259" key="12">
    <source>
        <dbReference type="PROSITE" id="PS51178"/>
    </source>
</evidence>
<evidence type="ECO:0000313" key="14">
    <source>
        <dbReference type="EMBL" id="UYO61389.1"/>
    </source>
</evidence>
<dbReference type="PANTHER" id="PTHR43289:SF34">
    <property type="entry name" value="SERINE_THREONINE-PROTEIN KINASE YBDM-RELATED"/>
    <property type="match status" value="1"/>
</dbReference>
<dbReference type="AlphaFoldDB" id="A0A1F2PHB6"/>
<dbReference type="NCBIfam" id="NF033483">
    <property type="entry name" value="PknB_PASTA_kin"/>
    <property type="match status" value="1"/>
</dbReference>
<dbReference type="SMART" id="SM00740">
    <property type="entry name" value="PASTA"/>
    <property type="match status" value="3"/>
</dbReference>
<evidence type="ECO:0000256" key="4">
    <source>
        <dbReference type="ARBA" id="ARBA00022741"/>
    </source>
</evidence>
<evidence type="ECO:0000256" key="3">
    <source>
        <dbReference type="ARBA" id="ARBA00022679"/>
    </source>
</evidence>
<dbReference type="PANTHER" id="PTHR43289">
    <property type="entry name" value="MITOGEN-ACTIVATED PROTEIN KINASE KINASE KINASE 20-RELATED"/>
    <property type="match status" value="1"/>
</dbReference>
<keyword evidence="10" id="KW-0812">Transmembrane</keyword>
<evidence type="ECO:0000313" key="15">
    <source>
        <dbReference type="Proteomes" id="UP000176244"/>
    </source>
</evidence>
<dbReference type="Proteomes" id="UP000176244">
    <property type="component" value="Unassembled WGS sequence"/>
</dbReference>
<proteinExistence type="predicted"/>
<evidence type="ECO:0000313" key="13">
    <source>
        <dbReference type="EMBL" id="OFV70703.1"/>
    </source>
</evidence>
<dbReference type="InterPro" id="IPR017441">
    <property type="entry name" value="Protein_kinase_ATP_BS"/>
</dbReference>
<evidence type="ECO:0000256" key="1">
    <source>
        <dbReference type="ARBA" id="ARBA00012513"/>
    </source>
</evidence>
<evidence type="ECO:0000259" key="11">
    <source>
        <dbReference type="PROSITE" id="PS50011"/>
    </source>
</evidence>
<keyword evidence="10" id="KW-0472">Membrane</keyword>
<comment type="catalytic activity">
    <reaction evidence="8">
        <text>L-seryl-[protein] + ATP = O-phospho-L-seryl-[protein] + ADP + H(+)</text>
        <dbReference type="Rhea" id="RHEA:17989"/>
        <dbReference type="Rhea" id="RHEA-COMP:9863"/>
        <dbReference type="Rhea" id="RHEA-COMP:11604"/>
        <dbReference type="ChEBI" id="CHEBI:15378"/>
        <dbReference type="ChEBI" id="CHEBI:29999"/>
        <dbReference type="ChEBI" id="CHEBI:30616"/>
        <dbReference type="ChEBI" id="CHEBI:83421"/>
        <dbReference type="ChEBI" id="CHEBI:456216"/>
        <dbReference type="EC" id="2.7.11.1"/>
    </reaction>
</comment>
<dbReference type="OrthoDB" id="9788659at2"/>
<feature type="binding site" evidence="9">
    <location>
        <position position="39"/>
    </location>
    <ligand>
        <name>ATP</name>
        <dbReference type="ChEBI" id="CHEBI:30616"/>
    </ligand>
</feature>
<dbReference type="RefSeq" id="WP_070371213.1">
    <property type="nucleotide sequence ID" value="NZ_CABIIK010000056.1"/>
</dbReference>
<dbReference type="InterPro" id="IPR005543">
    <property type="entry name" value="PASTA_dom"/>
</dbReference>
<feature type="domain" description="PASTA" evidence="12">
    <location>
        <begin position="424"/>
        <end position="491"/>
    </location>
</feature>
<reference evidence="14" key="2">
    <citation type="submission" date="2021-11" db="EMBL/GenBank/DDBJ databases">
        <title>Isoprene-degrading acetogen.</title>
        <authorList>
            <person name="Yang Y."/>
            <person name="Jin H."/>
            <person name="Yan J."/>
        </authorList>
    </citation>
    <scope>NUCLEOTIDE SEQUENCE</scope>
    <source>
        <strain evidence="14">Berkeley</strain>
    </source>
</reference>
<dbReference type="InterPro" id="IPR000719">
    <property type="entry name" value="Prot_kinase_dom"/>
</dbReference>
<evidence type="ECO:0000256" key="10">
    <source>
        <dbReference type="SAM" id="Phobius"/>
    </source>
</evidence>
<feature type="domain" description="Protein kinase" evidence="11">
    <location>
        <begin position="10"/>
        <end position="270"/>
    </location>
</feature>
<dbReference type="InterPro" id="IPR008271">
    <property type="entry name" value="Ser/Thr_kinase_AS"/>
</dbReference>
<dbReference type="PROSITE" id="PS50011">
    <property type="entry name" value="PROTEIN_KINASE_DOM"/>
    <property type="match status" value="1"/>
</dbReference>
<dbReference type="PROSITE" id="PS00108">
    <property type="entry name" value="PROTEIN_KINASE_ST"/>
    <property type="match status" value="1"/>
</dbReference>
<reference evidence="13 15" key="1">
    <citation type="submission" date="2015-09" db="EMBL/GenBank/DDBJ databases">
        <title>Genome sequence of Acetobacterium wieringae DSM 1911.</title>
        <authorList>
            <person name="Poehlein A."/>
            <person name="Bengelsdorf F.R."/>
            <person name="Schiel-Bengelsdorf B."/>
            <person name="Duerre P."/>
            <person name="Daniel R."/>
        </authorList>
    </citation>
    <scope>NUCLEOTIDE SEQUENCE [LARGE SCALE GENOMIC DNA]</scope>
    <source>
        <strain evidence="13 15">DSM 1911</strain>
    </source>
</reference>
<dbReference type="Gene3D" id="1.10.510.10">
    <property type="entry name" value="Transferase(Phosphotransferase) domain 1"/>
    <property type="match status" value="1"/>
</dbReference>
<feature type="domain" description="PASTA" evidence="12">
    <location>
        <begin position="357"/>
        <end position="423"/>
    </location>
</feature>
<keyword evidence="16" id="KW-1185">Reference proteome</keyword>
<evidence type="ECO:0000313" key="16">
    <source>
        <dbReference type="Proteomes" id="UP001163550"/>
    </source>
</evidence>
<protein>
    <recommendedName>
        <fullName evidence="1">non-specific serine/threonine protein kinase</fullName>
        <ecNumber evidence="1">2.7.11.1</ecNumber>
    </recommendedName>
</protein>
<accession>A0A1F2PHB6</accession>
<evidence type="ECO:0000256" key="8">
    <source>
        <dbReference type="ARBA" id="ARBA00048679"/>
    </source>
</evidence>
<comment type="catalytic activity">
    <reaction evidence="7">
        <text>L-threonyl-[protein] + ATP = O-phospho-L-threonyl-[protein] + ADP + H(+)</text>
        <dbReference type="Rhea" id="RHEA:46608"/>
        <dbReference type="Rhea" id="RHEA-COMP:11060"/>
        <dbReference type="Rhea" id="RHEA-COMP:11605"/>
        <dbReference type="ChEBI" id="CHEBI:15378"/>
        <dbReference type="ChEBI" id="CHEBI:30013"/>
        <dbReference type="ChEBI" id="CHEBI:30616"/>
        <dbReference type="ChEBI" id="CHEBI:61977"/>
        <dbReference type="ChEBI" id="CHEBI:456216"/>
        <dbReference type="EC" id="2.7.11.1"/>
    </reaction>
</comment>
<evidence type="ECO:0000256" key="6">
    <source>
        <dbReference type="ARBA" id="ARBA00022840"/>
    </source>
</evidence>
<dbReference type="SMART" id="SM00220">
    <property type="entry name" value="S_TKc"/>
    <property type="match status" value="1"/>
</dbReference>
<dbReference type="EC" id="2.7.11.1" evidence="1"/>
<evidence type="ECO:0000256" key="2">
    <source>
        <dbReference type="ARBA" id="ARBA00022527"/>
    </source>
</evidence>
<evidence type="ECO:0000256" key="5">
    <source>
        <dbReference type="ARBA" id="ARBA00022777"/>
    </source>
</evidence>
<dbReference type="Proteomes" id="UP001163550">
    <property type="component" value="Chromosome"/>
</dbReference>
<evidence type="ECO:0000256" key="9">
    <source>
        <dbReference type="PROSITE-ProRule" id="PRU10141"/>
    </source>
</evidence>
<name>A0A1F2PHB6_9FIRM</name>
<dbReference type="EMBL" id="CP087994">
    <property type="protein sequence ID" value="UYO61389.1"/>
    <property type="molecule type" value="Genomic_DNA"/>
</dbReference>
<gene>
    <name evidence="13" type="primary">prkC_2</name>
    <name evidence="14" type="synonym">pknB</name>
    <name evidence="13" type="ORF">ACWI_19160</name>
    <name evidence="14" type="ORF">LNN31_11405</name>
</gene>
<dbReference type="PROSITE" id="PS51178">
    <property type="entry name" value="PASTA"/>
    <property type="match status" value="3"/>
</dbReference>
<feature type="domain" description="PASTA" evidence="12">
    <location>
        <begin position="492"/>
        <end position="559"/>
    </location>
</feature>
<sequence>MLSRTLGKRYEIVELIGRGGMAYVYKARDLKLNRYVAVKVLREEYTENEQFIKKFDRESQAVACLSHPNIVGVYDVGVQDNIYYIIMEYVDGITLKQYLMRKGRLDYTEATRFVMDISNALRCAHENKIIHRDIKPHNILLTRDLVPKVADFGIARAITSSTVTMTNQTMGSVHYISPEQAKGGFVDERSDLYSLGILYYELLTGKLPFDEENTVTIAIKHIQEEIVPPKLLEPKIPERVNQIVVKLTQKKPDERYQNTDELMEDLESVLENMSFGAGDGNHLGNDTHIIREGLFHVENTGSHATVQPEEEDDDDYYYETPKETAARKKKRKIILISVFAAVAIIAMGVMAFAFFSGKTVEVPDIKGKTTDEAKTALEKLDLVLEVEKEVYNADVEAGLIITQNPESGKELQSGKTVKVTVSKGVKTGTIPSVIGLSETEAVKAIEAANFVVGEIKREYNSNYNAEIVFQMNPNGNTTANEGTKVTIYVSKGEDLVTVPSVVGQTEADAKSTITNAGLTVGTITHETSTDYAKGMVMKQSPTDGNQVSKGSEVAIVVSSGKVSTQKLTIDLSEYIQTTPAKSVKVKVVLTAADKTETVIYEGTNMSDDVFSVNVEGIGRETYEVFIDGSSVGTGYIDF</sequence>
<dbReference type="Gene3D" id="3.30.200.20">
    <property type="entry name" value="Phosphorylase Kinase, domain 1"/>
    <property type="match status" value="1"/>
</dbReference>
<dbReference type="EMBL" id="LKEU01000029">
    <property type="protein sequence ID" value="OFV70703.1"/>
    <property type="molecule type" value="Genomic_DNA"/>
</dbReference>
<keyword evidence="5 13" id="KW-0418">Kinase</keyword>
<dbReference type="Gene3D" id="3.30.10.20">
    <property type="match status" value="3"/>
</dbReference>
<keyword evidence="2" id="KW-0723">Serine/threonine-protein kinase</keyword>
<keyword evidence="10" id="KW-1133">Transmembrane helix</keyword>
<dbReference type="InterPro" id="IPR011009">
    <property type="entry name" value="Kinase-like_dom_sf"/>
</dbReference>
<dbReference type="PROSITE" id="PS00107">
    <property type="entry name" value="PROTEIN_KINASE_ATP"/>
    <property type="match status" value="1"/>
</dbReference>
<dbReference type="SUPFAM" id="SSF54184">
    <property type="entry name" value="Penicillin-binding protein 2x (pbp-2x), c-terminal domain"/>
    <property type="match status" value="2"/>
</dbReference>
<organism evidence="13 15">
    <name type="scientific">Acetobacterium wieringae</name>
    <dbReference type="NCBI Taxonomy" id="52694"/>
    <lineage>
        <taxon>Bacteria</taxon>
        <taxon>Bacillati</taxon>
        <taxon>Bacillota</taxon>
        <taxon>Clostridia</taxon>
        <taxon>Eubacteriales</taxon>
        <taxon>Eubacteriaceae</taxon>
        <taxon>Acetobacterium</taxon>
    </lineage>
</organism>
<keyword evidence="3 13" id="KW-0808">Transferase</keyword>
<dbReference type="SUPFAM" id="SSF56112">
    <property type="entry name" value="Protein kinase-like (PK-like)"/>
    <property type="match status" value="1"/>
</dbReference>
<keyword evidence="4 9" id="KW-0547">Nucleotide-binding</keyword>
<dbReference type="FunFam" id="1.10.510.10:FF:000021">
    <property type="entry name" value="Serine/threonine protein kinase"/>
    <property type="match status" value="1"/>
</dbReference>
<feature type="transmembrane region" description="Helical" evidence="10">
    <location>
        <begin position="333"/>
        <end position="355"/>
    </location>
</feature>
<evidence type="ECO:0000256" key="7">
    <source>
        <dbReference type="ARBA" id="ARBA00047899"/>
    </source>
</evidence>
<dbReference type="GO" id="GO:0004674">
    <property type="term" value="F:protein serine/threonine kinase activity"/>
    <property type="evidence" value="ECO:0007669"/>
    <property type="project" value="UniProtKB-KW"/>
</dbReference>
<dbReference type="GO" id="GO:0005524">
    <property type="term" value="F:ATP binding"/>
    <property type="evidence" value="ECO:0007669"/>
    <property type="project" value="UniProtKB-UniRule"/>
</dbReference>